<evidence type="ECO:0000313" key="2">
    <source>
        <dbReference type="EMBL" id="CAG9560004.1"/>
    </source>
</evidence>
<keyword evidence="3" id="KW-1185">Reference proteome</keyword>
<accession>A0A8J2VYI5</accession>
<name>A0A8J2VYI5_9NEOP</name>
<reference evidence="2" key="1">
    <citation type="submission" date="2021-09" db="EMBL/GenBank/DDBJ databases">
        <authorList>
            <person name="Martin H S."/>
        </authorList>
    </citation>
    <scope>NUCLEOTIDE SEQUENCE</scope>
</reference>
<dbReference type="EMBL" id="CAKASE010000044">
    <property type="protein sequence ID" value="CAG9560004.1"/>
    <property type="molecule type" value="Genomic_DNA"/>
</dbReference>
<protein>
    <submittedName>
        <fullName evidence="2">(African queen) hypothetical protein</fullName>
    </submittedName>
</protein>
<dbReference type="AlphaFoldDB" id="A0A8J2VYI5"/>
<dbReference type="Proteomes" id="UP000789524">
    <property type="component" value="Unassembled WGS sequence"/>
</dbReference>
<gene>
    <name evidence="2" type="ORF">DCHRY22_LOCUS1745</name>
</gene>
<proteinExistence type="predicted"/>
<organism evidence="2 3">
    <name type="scientific">Danaus chrysippus</name>
    <name type="common">African queen</name>
    <dbReference type="NCBI Taxonomy" id="151541"/>
    <lineage>
        <taxon>Eukaryota</taxon>
        <taxon>Metazoa</taxon>
        <taxon>Ecdysozoa</taxon>
        <taxon>Arthropoda</taxon>
        <taxon>Hexapoda</taxon>
        <taxon>Insecta</taxon>
        <taxon>Pterygota</taxon>
        <taxon>Neoptera</taxon>
        <taxon>Endopterygota</taxon>
        <taxon>Lepidoptera</taxon>
        <taxon>Glossata</taxon>
        <taxon>Ditrysia</taxon>
        <taxon>Papilionoidea</taxon>
        <taxon>Nymphalidae</taxon>
        <taxon>Danainae</taxon>
        <taxon>Danaini</taxon>
        <taxon>Danaina</taxon>
        <taxon>Danaus</taxon>
        <taxon>Anosia</taxon>
    </lineage>
</organism>
<sequence length="113" mass="12662">MNSPCFATSPYIFYQSDNSATETEDSVDSGCEKTVGPRTKYDSKRTINKVSEKILKVIERLTCNIGKVSKVKKSEKNKKGDIKSPLVPPQSPSQSTPQKNQRKRTSFVLLHVK</sequence>
<feature type="compositionally biased region" description="Basic and acidic residues" evidence="1">
    <location>
        <begin position="72"/>
        <end position="82"/>
    </location>
</feature>
<evidence type="ECO:0000256" key="1">
    <source>
        <dbReference type="SAM" id="MobiDB-lite"/>
    </source>
</evidence>
<feature type="region of interest" description="Disordered" evidence="1">
    <location>
        <begin position="69"/>
        <end position="113"/>
    </location>
</feature>
<comment type="caution">
    <text evidence="2">The sequence shown here is derived from an EMBL/GenBank/DDBJ whole genome shotgun (WGS) entry which is preliminary data.</text>
</comment>
<dbReference type="OrthoDB" id="7255729at2759"/>
<evidence type="ECO:0000313" key="3">
    <source>
        <dbReference type="Proteomes" id="UP000789524"/>
    </source>
</evidence>
<feature type="region of interest" description="Disordered" evidence="1">
    <location>
        <begin position="18"/>
        <end position="39"/>
    </location>
</feature>